<evidence type="ECO:0000313" key="2">
    <source>
        <dbReference type="Proteomes" id="UP000193498"/>
    </source>
</evidence>
<evidence type="ECO:0000313" key="1">
    <source>
        <dbReference type="EMBL" id="ORX98624.1"/>
    </source>
</evidence>
<reference evidence="1 2" key="1">
    <citation type="submission" date="2016-07" db="EMBL/GenBank/DDBJ databases">
        <title>Pervasive Adenine N6-methylation of Active Genes in Fungi.</title>
        <authorList>
            <consortium name="DOE Joint Genome Institute"/>
            <person name="Mondo S.J."/>
            <person name="Dannebaum R.O."/>
            <person name="Kuo R.C."/>
            <person name="Labutti K."/>
            <person name="Haridas S."/>
            <person name="Kuo A."/>
            <person name="Salamov A."/>
            <person name="Ahrendt S.R."/>
            <person name="Lipzen A."/>
            <person name="Sullivan W."/>
            <person name="Andreopoulos W.B."/>
            <person name="Clum A."/>
            <person name="Lindquist E."/>
            <person name="Daum C."/>
            <person name="Ramamoorthy G.K."/>
            <person name="Gryganskyi A."/>
            <person name="Culley D."/>
            <person name="Magnuson J.K."/>
            <person name="James T.Y."/>
            <person name="O'Malley M.A."/>
            <person name="Stajich J.E."/>
            <person name="Spatafora J.W."/>
            <person name="Visel A."/>
            <person name="Grigoriev I.V."/>
        </authorList>
    </citation>
    <scope>NUCLEOTIDE SEQUENCE [LARGE SCALE GENOMIC DNA]</scope>
    <source>
        <strain evidence="1 2">CBS 931.73</strain>
    </source>
</reference>
<name>A0A1Y1YM16_9FUNG</name>
<dbReference type="InterPro" id="IPR036392">
    <property type="entry name" value="PLAT/LH2_dom_sf"/>
</dbReference>
<gene>
    <name evidence="1" type="ORF">K493DRAFT_313557</name>
</gene>
<dbReference type="EMBL" id="MCFE01000110">
    <property type="protein sequence ID" value="ORX98624.1"/>
    <property type="molecule type" value="Genomic_DNA"/>
</dbReference>
<dbReference type="AlphaFoldDB" id="A0A1Y1YM16"/>
<dbReference type="SUPFAM" id="SSF49723">
    <property type="entry name" value="Lipase/lipooxygenase domain (PLAT/LH2 domain)"/>
    <property type="match status" value="1"/>
</dbReference>
<comment type="caution">
    <text evidence="1">The sequence shown here is derived from an EMBL/GenBank/DDBJ whole genome shotgun (WGS) entry which is preliminary data.</text>
</comment>
<sequence length="172" mass="19804">MFTLGYRHVTSIVRLKAGNGHRMFNYINLLQELMPGQFNTEFPLLIRIQIKTAKNSESPWYHFEGTGANGVVTLTIGDFRPKSFYVRQFPLDSLLGRSFGRGKTDTFYVAVGGLFRRSQIRAFSLAYDKKGYGTSRWVIDEVKIELDQELIYQQQKLKAVLDEASNKFEAEF</sequence>
<protein>
    <submittedName>
        <fullName evidence="1">Uncharacterized protein</fullName>
    </submittedName>
</protein>
<accession>A0A1Y1YM16</accession>
<organism evidence="1 2">
    <name type="scientific">Basidiobolus meristosporus CBS 931.73</name>
    <dbReference type="NCBI Taxonomy" id="1314790"/>
    <lineage>
        <taxon>Eukaryota</taxon>
        <taxon>Fungi</taxon>
        <taxon>Fungi incertae sedis</taxon>
        <taxon>Zoopagomycota</taxon>
        <taxon>Entomophthoromycotina</taxon>
        <taxon>Basidiobolomycetes</taxon>
        <taxon>Basidiobolales</taxon>
        <taxon>Basidiobolaceae</taxon>
        <taxon>Basidiobolus</taxon>
    </lineage>
</organism>
<dbReference type="Proteomes" id="UP000193498">
    <property type="component" value="Unassembled WGS sequence"/>
</dbReference>
<keyword evidence="2" id="KW-1185">Reference proteome</keyword>
<proteinExistence type="predicted"/>
<dbReference type="Gene3D" id="2.60.60.20">
    <property type="entry name" value="PLAT/LH2 domain"/>
    <property type="match status" value="1"/>
</dbReference>
<dbReference type="InParanoid" id="A0A1Y1YM16"/>